<feature type="active site" evidence="5">
    <location>
        <position position="67"/>
    </location>
</feature>
<evidence type="ECO:0000256" key="2">
    <source>
        <dbReference type="ARBA" id="ARBA00022670"/>
    </source>
</evidence>
<dbReference type="FunFam" id="2.40.70.10:FF:000115">
    <property type="entry name" value="Lysosomal aspartic protease"/>
    <property type="match status" value="1"/>
</dbReference>
<evidence type="ECO:0000256" key="7">
    <source>
        <dbReference type="RuleBase" id="RU000454"/>
    </source>
</evidence>
<dbReference type="CDD" id="cd05471">
    <property type="entry name" value="pepsin_like"/>
    <property type="match status" value="1"/>
</dbReference>
<dbReference type="PRINTS" id="PR00792">
    <property type="entry name" value="PEPSIN"/>
</dbReference>
<organism evidence="10 11">
    <name type="scientific">Coccomyxa viridis</name>
    <dbReference type="NCBI Taxonomy" id="1274662"/>
    <lineage>
        <taxon>Eukaryota</taxon>
        <taxon>Viridiplantae</taxon>
        <taxon>Chlorophyta</taxon>
        <taxon>core chlorophytes</taxon>
        <taxon>Trebouxiophyceae</taxon>
        <taxon>Trebouxiophyceae incertae sedis</taxon>
        <taxon>Coccomyxaceae</taxon>
        <taxon>Coccomyxa</taxon>
    </lineage>
</organism>
<evidence type="ECO:0000256" key="6">
    <source>
        <dbReference type="PIRSR" id="PIRSR601461-2"/>
    </source>
</evidence>
<feature type="active site" evidence="5">
    <location>
        <position position="266"/>
    </location>
</feature>
<keyword evidence="8" id="KW-0732">Signal</keyword>
<feature type="signal peptide" evidence="8">
    <location>
        <begin position="1"/>
        <end position="22"/>
    </location>
</feature>
<gene>
    <name evidence="10" type="ORF">CVIRNUC_007789</name>
</gene>
<dbReference type="PANTHER" id="PTHR47966">
    <property type="entry name" value="BETA-SITE APP-CLEAVING ENZYME, ISOFORM A-RELATED"/>
    <property type="match status" value="1"/>
</dbReference>
<dbReference type="GO" id="GO:0004190">
    <property type="term" value="F:aspartic-type endopeptidase activity"/>
    <property type="evidence" value="ECO:0007669"/>
    <property type="project" value="UniProtKB-KW"/>
</dbReference>
<dbReference type="Proteomes" id="UP001314263">
    <property type="component" value="Unassembled WGS sequence"/>
</dbReference>
<evidence type="ECO:0000256" key="5">
    <source>
        <dbReference type="PIRSR" id="PIRSR601461-1"/>
    </source>
</evidence>
<feature type="disulfide bond" evidence="6">
    <location>
        <begin position="304"/>
        <end position="345"/>
    </location>
</feature>
<dbReference type="GO" id="GO:0006508">
    <property type="term" value="P:proteolysis"/>
    <property type="evidence" value="ECO:0007669"/>
    <property type="project" value="UniProtKB-KW"/>
</dbReference>
<dbReference type="InterPro" id="IPR033121">
    <property type="entry name" value="PEPTIDASE_A1"/>
</dbReference>
<evidence type="ECO:0000256" key="1">
    <source>
        <dbReference type="ARBA" id="ARBA00007447"/>
    </source>
</evidence>
<evidence type="ECO:0000256" key="3">
    <source>
        <dbReference type="ARBA" id="ARBA00022750"/>
    </source>
</evidence>
<dbReference type="InterPro" id="IPR001969">
    <property type="entry name" value="Aspartic_peptidase_AS"/>
</dbReference>
<feature type="chain" id="PRO_5043897836" description="Peptidase A1 domain-containing protein" evidence="8">
    <location>
        <begin position="23"/>
        <end position="393"/>
    </location>
</feature>
<protein>
    <recommendedName>
        <fullName evidence="9">Peptidase A1 domain-containing protein</fullName>
    </recommendedName>
</protein>
<dbReference type="SUPFAM" id="SSF50630">
    <property type="entry name" value="Acid proteases"/>
    <property type="match status" value="1"/>
</dbReference>
<dbReference type="Gene3D" id="2.40.70.10">
    <property type="entry name" value="Acid Proteases"/>
    <property type="match status" value="2"/>
</dbReference>
<dbReference type="PROSITE" id="PS51767">
    <property type="entry name" value="PEPTIDASE_A1"/>
    <property type="match status" value="1"/>
</dbReference>
<comment type="caution">
    <text evidence="10">The sequence shown here is derived from an EMBL/GenBank/DDBJ whole genome shotgun (WGS) entry which is preliminary data.</text>
</comment>
<keyword evidence="3 7" id="KW-0064">Aspartyl protease</keyword>
<comment type="similarity">
    <text evidence="1 7">Belongs to the peptidase A1 family.</text>
</comment>
<evidence type="ECO:0000256" key="8">
    <source>
        <dbReference type="SAM" id="SignalP"/>
    </source>
</evidence>
<reference evidence="10 11" key="1">
    <citation type="submission" date="2023-10" db="EMBL/GenBank/DDBJ databases">
        <authorList>
            <person name="Maclean D."/>
            <person name="Macfadyen A."/>
        </authorList>
    </citation>
    <scope>NUCLEOTIDE SEQUENCE [LARGE SCALE GENOMIC DNA]</scope>
</reference>
<dbReference type="InterPro" id="IPR021109">
    <property type="entry name" value="Peptidase_aspartic_dom_sf"/>
</dbReference>
<evidence type="ECO:0000259" key="9">
    <source>
        <dbReference type="PROSITE" id="PS51767"/>
    </source>
</evidence>
<evidence type="ECO:0000313" key="10">
    <source>
        <dbReference type="EMBL" id="CAK0784585.1"/>
    </source>
</evidence>
<keyword evidence="4 7" id="KW-0378">Hydrolase</keyword>
<name>A0AAV1IDQ1_9CHLO</name>
<dbReference type="PANTHER" id="PTHR47966:SF51">
    <property type="entry name" value="BETA-SITE APP-CLEAVING ENZYME, ISOFORM A-RELATED"/>
    <property type="match status" value="1"/>
</dbReference>
<dbReference type="AlphaFoldDB" id="A0AAV1IDQ1"/>
<keyword evidence="6" id="KW-1015">Disulfide bond</keyword>
<dbReference type="InterPro" id="IPR001461">
    <property type="entry name" value="Aspartic_peptidase_A1"/>
</dbReference>
<accession>A0AAV1IDQ1</accession>
<evidence type="ECO:0000256" key="4">
    <source>
        <dbReference type="ARBA" id="ARBA00022801"/>
    </source>
</evidence>
<feature type="domain" description="Peptidase A1" evidence="9">
    <location>
        <begin position="49"/>
        <end position="386"/>
    </location>
</feature>
<dbReference type="EMBL" id="CAUYUE010000010">
    <property type="protein sequence ID" value="CAK0784585.1"/>
    <property type="molecule type" value="Genomic_DNA"/>
</dbReference>
<keyword evidence="11" id="KW-1185">Reference proteome</keyword>
<sequence>MERLTLLVLAPLLASIVAVATADSAKVALYRKSSQLDPNGRRSAQNVVYYGEFFLGTPAKQFTGCFDTGSSDTWLPSVMCFDPSCTSHDRFNPSDSSSYKSSAASASASSFFQQRASSWGPFMVVYGTGQVAGTVAADTLHLGNITVKNQGFGLVLSSSSDFLDISCDGLFGLGFPAISNLKTTPAFFNMLNDGTLDQPLFSLYFNPNPSASPAGELTFGALDDSKYVDKISYAPVTVQKYWTVGLDGISVKGAAVTVAANSVVIDSGTSAILLGPEDATAIHSAIPGITYDRSSGYWKVVGGCANVASLPPVTFTIGGVGLDLQPQQWTRSAVSESSDDYSGDCVSVMIGSGISSNTILGAPFLRGFYSVYTYDMASKQAQVGFAKAAATAR</sequence>
<evidence type="ECO:0000313" key="11">
    <source>
        <dbReference type="Proteomes" id="UP001314263"/>
    </source>
</evidence>
<dbReference type="Pfam" id="PF00026">
    <property type="entry name" value="Asp"/>
    <property type="match status" value="1"/>
</dbReference>
<keyword evidence="2 7" id="KW-0645">Protease</keyword>
<dbReference type="InterPro" id="IPR034164">
    <property type="entry name" value="Pepsin-like_dom"/>
</dbReference>
<dbReference type="PROSITE" id="PS00141">
    <property type="entry name" value="ASP_PROTEASE"/>
    <property type="match status" value="1"/>
</dbReference>
<proteinExistence type="inferred from homology"/>